<proteinExistence type="inferred from homology"/>
<feature type="site" description="Positions MEP for the nucleophilic attack" evidence="7">
    <location>
        <position position="166"/>
    </location>
</feature>
<evidence type="ECO:0000256" key="4">
    <source>
        <dbReference type="ARBA" id="ARBA00022679"/>
    </source>
</evidence>
<dbReference type="HAMAP" id="MF_00108">
    <property type="entry name" value="IspD"/>
    <property type="match status" value="1"/>
</dbReference>
<gene>
    <name evidence="7" type="primary">ispD</name>
    <name evidence="8" type="ORF">EDC23_2309</name>
</gene>
<comment type="function">
    <text evidence="7">Catalyzes the formation of 4-diphosphocytidyl-2-C-methyl-D-erythritol from CTP and 2-C-methyl-D-erythritol 4-phosphate (MEP).</text>
</comment>
<feature type="site" description="Positions MEP for the nucleophilic attack" evidence="7">
    <location>
        <position position="222"/>
    </location>
</feature>
<dbReference type="InterPro" id="IPR034683">
    <property type="entry name" value="IspD/TarI"/>
</dbReference>
<dbReference type="PROSITE" id="PS01295">
    <property type="entry name" value="ISPD"/>
    <property type="match status" value="1"/>
</dbReference>
<dbReference type="GO" id="GO:0019288">
    <property type="term" value="P:isopentenyl diphosphate biosynthetic process, methylerythritol 4-phosphate pathway"/>
    <property type="evidence" value="ECO:0007669"/>
    <property type="project" value="UniProtKB-UniRule"/>
</dbReference>
<keyword evidence="9" id="KW-1185">Reference proteome</keyword>
<dbReference type="Pfam" id="PF01128">
    <property type="entry name" value="IspD"/>
    <property type="match status" value="1"/>
</dbReference>
<reference evidence="8 9" key="1">
    <citation type="submission" date="2019-03" db="EMBL/GenBank/DDBJ databases">
        <title>Genomic Encyclopedia of Type Strains, Phase IV (KMG-IV): sequencing the most valuable type-strain genomes for metagenomic binning, comparative biology and taxonomic classification.</title>
        <authorList>
            <person name="Goeker M."/>
        </authorList>
    </citation>
    <scope>NUCLEOTIDE SEQUENCE [LARGE SCALE GENOMIC DNA]</scope>
    <source>
        <strain evidence="8 9">DSM 16326</strain>
    </source>
</reference>
<evidence type="ECO:0000313" key="8">
    <source>
        <dbReference type="EMBL" id="TDY00137.1"/>
    </source>
</evidence>
<dbReference type="GO" id="GO:0050518">
    <property type="term" value="F:2-C-methyl-D-erythritol 4-phosphate cytidylyltransferase activity"/>
    <property type="evidence" value="ECO:0007669"/>
    <property type="project" value="UniProtKB-UniRule"/>
</dbReference>
<dbReference type="EC" id="2.7.7.60" evidence="7"/>
<evidence type="ECO:0000256" key="5">
    <source>
        <dbReference type="ARBA" id="ARBA00022695"/>
    </source>
</evidence>
<comment type="catalytic activity">
    <reaction evidence="1 7">
        <text>2-C-methyl-D-erythritol 4-phosphate + CTP + H(+) = 4-CDP-2-C-methyl-D-erythritol + diphosphate</text>
        <dbReference type="Rhea" id="RHEA:13429"/>
        <dbReference type="ChEBI" id="CHEBI:15378"/>
        <dbReference type="ChEBI" id="CHEBI:33019"/>
        <dbReference type="ChEBI" id="CHEBI:37563"/>
        <dbReference type="ChEBI" id="CHEBI:57823"/>
        <dbReference type="ChEBI" id="CHEBI:58262"/>
        <dbReference type="EC" id="2.7.7.60"/>
    </reaction>
</comment>
<dbReference type="CDD" id="cd02516">
    <property type="entry name" value="CDP-ME_synthetase"/>
    <property type="match status" value="1"/>
</dbReference>
<feature type="site" description="Transition state stabilizer" evidence="7">
    <location>
        <position position="26"/>
    </location>
</feature>
<name>A0A4R8IRE9_9GAMM</name>
<keyword evidence="6 7" id="KW-0414">Isoprene biosynthesis</keyword>
<comment type="caution">
    <text evidence="8">The sequence shown here is derived from an EMBL/GenBank/DDBJ whole genome shotgun (WGS) entry which is preliminary data.</text>
</comment>
<dbReference type="InterPro" id="IPR029044">
    <property type="entry name" value="Nucleotide-diphossugar_trans"/>
</dbReference>
<dbReference type="InterPro" id="IPR050088">
    <property type="entry name" value="IspD/TarI_cytidylyltransf_bact"/>
</dbReference>
<dbReference type="AlphaFoldDB" id="A0A4R8IRE9"/>
<evidence type="ECO:0000256" key="1">
    <source>
        <dbReference type="ARBA" id="ARBA00001282"/>
    </source>
</evidence>
<comment type="pathway">
    <text evidence="2 7">Isoprenoid biosynthesis; isopentenyl diphosphate biosynthesis via DXP pathway; isopentenyl diphosphate from 1-deoxy-D-xylulose 5-phosphate: step 2/6.</text>
</comment>
<dbReference type="InterPro" id="IPR018294">
    <property type="entry name" value="ISPD_synthase_CS"/>
</dbReference>
<accession>A0A4R8IRE9</accession>
<dbReference type="RefSeq" id="WP_134084638.1">
    <property type="nucleotide sequence ID" value="NZ_SOQX01000006.1"/>
</dbReference>
<feature type="site" description="Transition state stabilizer" evidence="7">
    <location>
        <position position="33"/>
    </location>
</feature>
<dbReference type="FunFam" id="3.90.550.10:FF:000003">
    <property type="entry name" value="2-C-methyl-D-erythritol 4-phosphate cytidylyltransferase"/>
    <property type="match status" value="1"/>
</dbReference>
<organism evidence="8 9">
    <name type="scientific">Thiohalophilus thiocyanatoxydans</name>
    <dbReference type="NCBI Taxonomy" id="381308"/>
    <lineage>
        <taxon>Bacteria</taxon>
        <taxon>Pseudomonadati</taxon>
        <taxon>Pseudomonadota</taxon>
        <taxon>Gammaproteobacteria</taxon>
        <taxon>Thiohalomonadales</taxon>
        <taxon>Thiohalophilaceae</taxon>
        <taxon>Thiohalophilus</taxon>
    </lineage>
</organism>
<dbReference type="EMBL" id="SOQX01000006">
    <property type="protein sequence ID" value="TDY00137.1"/>
    <property type="molecule type" value="Genomic_DNA"/>
</dbReference>
<dbReference type="Proteomes" id="UP000294914">
    <property type="component" value="Unassembled WGS sequence"/>
</dbReference>
<evidence type="ECO:0000313" key="9">
    <source>
        <dbReference type="Proteomes" id="UP000294914"/>
    </source>
</evidence>
<dbReference type="OrthoDB" id="9806837at2"/>
<dbReference type="SUPFAM" id="SSF53448">
    <property type="entry name" value="Nucleotide-diphospho-sugar transferases"/>
    <property type="match status" value="1"/>
</dbReference>
<dbReference type="Gene3D" id="3.90.550.10">
    <property type="entry name" value="Spore Coat Polysaccharide Biosynthesis Protein SpsA, Chain A"/>
    <property type="match status" value="1"/>
</dbReference>
<keyword evidence="4 7" id="KW-0808">Transferase</keyword>
<dbReference type="PANTHER" id="PTHR32125">
    <property type="entry name" value="2-C-METHYL-D-ERYTHRITOL 4-PHOSPHATE CYTIDYLYLTRANSFERASE, CHLOROPLASTIC"/>
    <property type="match status" value="1"/>
</dbReference>
<evidence type="ECO:0000256" key="2">
    <source>
        <dbReference type="ARBA" id="ARBA00004787"/>
    </source>
</evidence>
<dbReference type="InterPro" id="IPR001228">
    <property type="entry name" value="IspD"/>
</dbReference>
<dbReference type="NCBIfam" id="TIGR00453">
    <property type="entry name" value="ispD"/>
    <property type="match status" value="1"/>
</dbReference>
<keyword evidence="5 7" id="KW-0548">Nucleotidyltransferase</keyword>
<evidence type="ECO:0000256" key="6">
    <source>
        <dbReference type="ARBA" id="ARBA00023229"/>
    </source>
</evidence>
<comment type="similarity">
    <text evidence="3 7">Belongs to the IspD/TarI cytidylyltransferase family. IspD subfamily.</text>
</comment>
<dbReference type="UniPathway" id="UPA00056">
    <property type="reaction ID" value="UER00093"/>
</dbReference>
<dbReference type="PANTHER" id="PTHR32125:SF4">
    <property type="entry name" value="2-C-METHYL-D-ERYTHRITOL 4-PHOSPHATE CYTIDYLYLTRANSFERASE, CHLOROPLASTIC"/>
    <property type="match status" value="1"/>
</dbReference>
<evidence type="ECO:0000256" key="7">
    <source>
        <dbReference type="HAMAP-Rule" id="MF_00108"/>
    </source>
</evidence>
<sequence length="242" mass="26973">MTSSLDTRPSSLSYWAVIPAAGIGRRMGSEIPKQYLELRGRAIILHTLDRLLAHPSVNGVVVALSRHDGWWEHLEPHYDKPVTRVEGGIERCHSVLNALHELALHADDADWVLVHDAARPCLSHSDLDKLIQTLADDEVGGLLGVPVRDTMKRAEANDRVVDTVERENLWHALTPQMFRLGPLRHALEQAIEAEQLVTDEASAMEHAGYQPRLVEGSAGNIKITRAEDLVLADFYLQQQESN</sequence>
<protein>
    <recommendedName>
        <fullName evidence="7">2-C-methyl-D-erythritol 4-phosphate cytidylyltransferase</fullName>
        <ecNumber evidence="7">2.7.7.60</ecNumber>
    </recommendedName>
    <alternativeName>
        <fullName evidence="7">4-diphosphocytidyl-2C-methyl-D-erythritol synthase</fullName>
    </alternativeName>
    <alternativeName>
        <fullName evidence="7">MEP cytidylyltransferase</fullName>
        <shortName evidence="7">MCT</shortName>
    </alternativeName>
</protein>
<evidence type="ECO:0000256" key="3">
    <source>
        <dbReference type="ARBA" id="ARBA00009789"/>
    </source>
</evidence>